<accession>A0AAU9EV16</accession>
<organism evidence="2 3">
    <name type="scientific">Helicovermis profundi</name>
    <dbReference type="NCBI Taxonomy" id="3065157"/>
    <lineage>
        <taxon>Bacteria</taxon>
        <taxon>Bacillati</taxon>
        <taxon>Bacillota</taxon>
        <taxon>Clostridia</taxon>
        <taxon>Helicovermis</taxon>
    </lineage>
</organism>
<proteinExistence type="predicted"/>
<dbReference type="EMBL" id="AP028654">
    <property type="protein sequence ID" value="BEP30295.1"/>
    <property type="molecule type" value="Genomic_DNA"/>
</dbReference>
<name>A0AAU9EV16_9FIRM</name>
<dbReference type="AlphaFoldDB" id="A0AAU9EV16"/>
<gene>
    <name evidence="2" type="ORF">HLPR_26260</name>
</gene>
<evidence type="ECO:0000313" key="2">
    <source>
        <dbReference type="EMBL" id="BEP30295.1"/>
    </source>
</evidence>
<evidence type="ECO:0000313" key="3">
    <source>
        <dbReference type="Proteomes" id="UP001321786"/>
    </source>
</evidence>
<dbReference type="InterPro" id="IPR045792">
    <property type="entry name" value="DUF6036"/>
</dbReference>
<reference evidence="2 3" key="1">
    <citation type="submission" date="2023-08" db="EMBL/GenBank/DDBJ databases">
        <title>Helicovermis profunda gen. nov., sp. nov., a novel mesophilic, fermentative bacterium within the Bacillota from a deep-sea hydrothermal vent chimney.</title>
        <authorList>
            <person name="Miyazaki U."/>
            <person name="Mizutani D."/>
            <person name="Hashimoto Y."/>
            <person name="Tame A."/>
            <person name="Sawayama S."/>
            <person name="Miyazaki J."/>
            <person name="Takai K."/>
            <person name="Nakagawa S."/>
        </authorList>
    </citation>
    <scope>NUCLEOTIDE SEQUENCE [LARGE SCALE GENOMIC DNA]</scope>
    <source>
        <strain evidence="2 3">S502</strain>
    </source>
</reference>
<dbReference type="Proteomes" id="UP001321786">
    <property type="component" value="Chromosome"/>
</dbReference>
<sequence>MDIKIELQEKIRDMEKVAELFEVEPFDIYFLGGSACVLGEYTARATRDFDFVDLEYSSKLGKVFAQLRDFDMLEYPSTLLSPKYKERALKLEEFKYLNVYILSIEDIIVSKIIRLAKKDIDDIDILIKKADKNLLTTIIDEVLNRNDLFESKKKAFKNNLLIFKEKYNV</sequence>
<dbReference type="KEGG" id="hprf:HLPR_26260"/>
<dbReference type="Pfam" id="PF19502">
    <property type="entry name" value="DUF6036"/>
    <property type="match status" value="1"/>
</dbReference>
<feature type="domain" description="DUF6036" evidence="1">
    <location>
        <begin position="26"/>
        <end position="153"/>
    </location>
</feature>
<dbReference type="RefSeq" id="WP_338535890.1">
    <property type="nucleotide sequence ID" value="NZ_AP028654.1"/>
</dbReference>
<evidence type="ECO:0000259" key="1">
    <source>
        <dbReference type="Pfam" id="PF19502"/>
    </source>
</evidence>
<protein>
    <recommendedName>
        <fullName evidence="1">DUF6036 domain-containing protein</fullName>
    </recommendedName>
</protein>
<keyword evidence="3" id="KW-1185">Reference proteome</keyword>